<dbReference type="EMBL" id="ML213651">
    <property type="protein sequence ID" value="TFK33294.1"/>
    <property type="molecule type" value="Genomic_DNA"/>
</dbReference>
<evidence type="ECO:0000313" key="2">
    <source>
        <dbReference type="EMBL" id="TFK33294.1"/>
    </source>
</evidence>
<dbReference type="AlphaFoldDB" id="A0A5C3LJI9"/>
<feature type="region of interest" description="Disordered" evidence="1">
    <location>
        <begin position="79"/>
        <end position="101"/>
    </location>
</feature>
<sequence>MPLIYNYREPSPESEDENSSLHPTDADESIVLSDLVRTGEASRLRRRGAMRLDHGHIIPSALSGASAALSVVVVDSPSWDSEQEDAPGPSGRVFQSPRNQRSQVDEYSYTLVCGGYDSEEEGETEEHGAEPYRPSVLPLYPPPRSKGLVPRRTRRTNGCGALIHMSAAPRQRQCMWTGKAEATSAVVPLDRSYFRPSDASLIVSSSCGCVREGVGCAVCGNPLGTRFTPCTISSSTSDCSSAKHLPLRGPEGPQYWHPTPRRPSSSPKYTYAFFSTAVSSNPPYTFPYSPRSISPVSTIPDTPPIPNFTMDFEAAIYSSSTANNYTTSTNNQRNADSNSDSDSDSEASTPVYNANTNPLFDRFITASPTPLSDVGEEEGEREYGNGNGGDIPSGAFYQLPQREMQVWGGEWDSGFDPDGDRLVAPPESPDKTEGMGFMFVER</sequence>
<dbReference type="Proteomes" id="UP000308652">
    <property type="component" value="Unassembled WGS sequence"/>
</dbReference>
<reference evidence="2 3" key="1">
    <citation type="journal article" date="2019" name="Nat. Ecol. Evol.">
        <title>Megaphylogeny resolves global patterns of mushroom evolution.</title>
        <authorList>
            <person name="Varga T."/>
            <person name="Krizsan K."/>
            <person name="Foldi C."/>
            <person name="Dima B."/>
            <person name="Sanchez-Garcia M."/>
            <person name="Sanchez-Ramirez S."/>
            <person name="Szollosi G.J."/>
            <person name="Szarkandi J.G."/>
            <person name="Papp V."/>
            <person name="Albert L."/>
            <person name="Andreopoulos W."/>
            <person name="Angelini C."/>
            <person name="Antonin V."/>
            <person name="Barry K.W."/>
            <person name="Bougher N.L."/>
            <person name="Buchanan P."/>
            <person name="Buyck B."/>
            <person name="Bense V."/>
            <person name="Catcheside P."/>
            <person name="Chovatia M."/>
            <person name="Cooper J."/>
            <person name="Damon W."/>
            <person name="Desjardin D."/>
            <person name="Finy P."/>
            <person name="Geml J."/>
            <person name="Haridas S."/>
            <person name="Hughes K."/>
            <person name="Justo A."/>
            <person name="Karasinski D."/>
            <person name="Kautmanova I."/>
            <person name="Kiss B."/>
            <person name="Kocsube S."/>
            <person name="Kotiranta H."/>
            <person name="LaButti K.M."/>
            <person name="Lechner B.E."/>
            <person name="Liimatainen K."/>
            <person name="Lipzen A."/>
            <person name="Lukacs Z."/>
            <person name="Mihaltcheva S."/>
            <person name="Morgado L.N."/>
            <person name="Niskanen T."/>
            <person name="Noordeloos M.E."/>
            <person name="Ohm R.A."/>
            <person name="Ortiz-Santana B."/>
            <person name="Ovrebo C."/>
            <person name="Racz N."/>
            <person name="Riley R."/>
            <person name="Savchenko A."/>
            <person name="Shiryaev A."/>
            <person name="Soop K."/>
            <person name="Spirin V."/>
            <person name="Szebenyi C."/>
            <person name="Tomsovsky M."/>
            <person name="Tulloss R.E."/>
            <person name="Uehling J."/>
            <person name="Grigoriev I.V."/>
            <person name="Vagvolgyi C."/>
            <person name="Papp T."/>
            <person name="Martin F.M."/>
            <person name="Miettinen O."/>
            <person name="Hibbett D.S."/>
            <person name="Nagy L.G."/>
        </authorList>
    </citation>
    <scope>NUCLEOTIDE SEQUENCE [LARGE SCALE GENOMIC DNA]</scope>
    <source>
        <strain evidence="2 3">CBS 166.37</strain>
    </source>
</reference>
<dbReference type="OrthoDB" id="3270840at2759"/>
<name>A0A5C3LJI9_9AGAR</name>
<evidence type="ECO:0000313" key="3">
    <source>
        <dbReference type="Proteomes" id="UP000308652"/>
    </source>
</evidence>
<evidence type="ECO:0000256" key="1">
    <source>
        <dbReference type="SAM" id="MobiDB-lite"/>
    </source>
</evidence>
<feature type="region of interest" description="Disordered" evidence="1">
    <location>
        <begin position="118"/>
        <end position="152"/>
    </location>
</feature>
<organism evidence="2 3">
    <name type="scientific">Crucibulum laeve</name>
    <dbReference type="NCBI Taxonomy" id="68775"/>
    <lineage>
        <taxon>Eukaryota</taxon>
        <taxon>Fungi</taxon>
        <taxon>Dikarya</taxon>
        <taxon>Basidiomycota</taxon>
        <taxon>Agaricomycotina</taxon>
        <taxon>Agaricomycetes</taxon>
        <taxon>Agaricomycetidae</taxon>
        <taxon>Agaricales</taxon>
        <taxon>Agaricineae</taxon>
        <taxon>Nidulariaceae</taxon>
        <taxon>Crucibulum</taxon>
    </lineage>
</organism>
<feature type="region of interest" description="Disordered" evidence="1">
    <location>
        <begin position="323"/>
        <end position="395"/>
    </location>
</feature>
<feature type="region of interest" description="Disordered" evidence="1">
    <location>
        <begin position="408"/>
        <end position="442"/>
    </location>
</feature>
<proteinExistence type="predicted"/>
<gene>
    <name evidence="2" type="ORF">BDQ12DRAFT_738888</name>
</gene>
<dbReference type="STRING" id="68775.A0A5C3LJI9"/>
<accession>A0A5C3LJI9</accession>
<keyword evidence="3" id="KW-1185">Reference proteome</keyword>
<feature type="compositionally biased region" description="Low complexity" evidence="1">
    <location>
        <begin position="323"/>
        <end position="338"/>
    </location>
</feature>
<protein>
    <submittedName>
        <fullName evidence="2">Uncharacterized protein</fullName>
    </submittedName>
</protein>
<feature type="region of interest" description="Disordered" evidence="1">
    <location>
        <begin position="1"/>
        <end position="30"/>
    </location>
</feature>